<name>A0A4Z0GP32_9BACL</name>
<dbReference type="InterPro" id="IPR009057">
    <property type="entry name" value="Homeodomain-like_sf"/>
</dbReference>
<gene>
    <name evidence="1" type="ORF">E4665_06300</name>
</gene>
<dbReference type="SUPFAM" id="SSF48498">
    <property type="entry name" value="Tetracyclin repressor-like, C-terminal domain"/>
    <property type="match status" value="1"/>
</dbReference>
<dbReference type="RefSeq" id="WP_135347953.1">
    <property type="nucleotide sequence ID" value="NZ_SRJD01000005.1"/>
</dbReference>
<comment type="caution">
    <text evidence="1">The sequence shown here is derived from an EMBL/GenBank/DDBJ whole genome shotgun (WGS) entry which is preliminary data.</text>
</comment>
<evidence type="ECO:0000313" key="2">
    <source>
        <dbReference type="Proteomes" id="UP000298347"/>
    </source>
</evidence>
<dbReference type="InterPro" id="IPR036271">
    <property type="entry name" value="Tet_transcr_reg_TetR-rel_C_sf"/>
</dbReference>
<dbReference type="AlphaFoldDB" id="A0A4Z0GP32"/>
<dbReference type="OrthoDB" id="66596at2"/>
<dbReference type="SUPFAM" id="SSF46689">
    <property type="entry name" value="Homeodomain-like"/>
    <property type="match status" value="1"/>
</dbReference>
<organism evidence="1 2">
    <name type="scientific">Sporolactobacillus shoreae</name>
    <dbReference type="NCBI Taxonomy" id="1465501"/>
    <lineage>
        <taxon>Bacteria</taxon>
        <taxon>Bacillati</taxon>
        <taxon>Bacillota</taxon>
        <taxon>Bacilli</taxon>
        <taxon>Bacillales</taxon>
        <taxon>Sporolactobacillaceae</taxon>
        <taxon>Sporolactobacillus</taxon>
    </lineage>
</organism>
<reference evidence="1 2" key="1">
    <citation type="journal article" date="2015" name="Int. J. Syst. Evol. Microbiol.">
        <title>Sporolactobacillus shoreae sp. nov. and Sporolactobacillus spathodeae sp. nov., two spore-forming lactic acid bacteria isolated from tree barks in Thailand.</title>
        <authorList>
            <person name="Thamacharoensuk T."/>
            <person name="Kitahara M."/>
            <person name="Ohkuma M."/>
            <person name="Thongchul N."/>
            <person name="Tanasupawat S."/>
        </authorList>
    </citation>
    <scope>NUCLEOTIDE SEQUENCE [LARGE SCALE GENOMIC DNA]</scope>
    <source>
        <strain evidence="1 2">BK92</strain>
    </source>
</reference>
<protein>
    <submittedName>
        <fullName evidence="1">TetR/AcrR family transcriptional regulator</fullName>
    </submittedName>
</protein>
<dbReference type="EMBL" id="SRJD01000005">
    <property type="protein sequence ID" value="TGA98933.1"/>
    <property type="molecule type" value="Genomic_DNA"/>
</dbReference>
<keyword evidence="2" id="KW-1185">Reference proteome</keyword>
<sequence>MPPIPIIKKEDILAAATELVRKSGMESINARSLADLLNCSTKPLFRIYKNMDALKQDVIEKLNNYYNSFMESKMSDENRLLTQSIAYIEFARKEKNIFNTLFMDKTCEGKSIEEILHEDWNQPSIMNAKNVTGLSLERAQCLFRDVWLYSHGIATQIVSNDIDLPHEKVVELMKNAFHRFSLVI</sequence>
<proteinExistence type="predicted"/>
<dbReference type="Proteomes" id="UP000298347">
    <property type="component" value="Unassembled WGS sequence"/>
</dbReference>
<evidence type="ECO:0000313" key="1">
    <source>
        <dbReference type="EMBL" id="TGA98933.1"/>
    </source>
</evidence>
<accession>A0A4Z0GP32</accession>
<dbReference type="Gene3D" id="1.10.357.10">
    <property type="entry name" value="Tetracycline Repressor, domain 2"/>
    <property type="match status" value="1"/>
</dbReference>